<feature type="non-terminal residue" evidence="7">
    <location>
        <position position="319"/>
    </location>
</feature>
<feature type="transmembrane region" description="Helical" evidence="6">
    <location>
        <begin position="252"/>
        <end position="270"/>
    </location>
</feature>
<organism evidence="7 8">
    <name type="scientific">Candidatus Acidiferrum panamense</name>
    <dbReference type="NCBI Taxonomy" id="2741543"/>
    <lineage>
        <taxon>Bacteria</taxon>
        <taxon>Pseudomonadati</taxon>
        <taxon>Acidobacteriota</taxon>
        <taxon>Terriglobia</taxon>
        <taxon>Candidatus Acidiferrales</taxon>
        <taxon>Candidatus Acidiferrum</taxon>
    </lineage>
</organism>
<name>A0A7V8NMB8_9BACT</name>
<comment type="similarity">
    <text evidence="5">Belongs to the complex I subunit 1 family.</text>
</comment>
<dbReference type="Proteomes" id="UP000567293">
    <property type="component" value="Unassembled WGS sequence"/>
</dbReference>
<dbReference type="AlphaFoldDB" id="A0A7V8NMB8"/>
<accession>A0A7V8NMB8</accession>
<proteinExistence type="inferred from homology"/>
<comment type="subcellular location">
    <subcellularLocation>
        <location evidence="5">Cell membrane</location>
        <topology evidence="5">Multi-pass membrane protein</topology>
    </subcellularLocation>
    <subcellularLocation>
        <location evidence="1">Membrane</location>
        <topology evidence="1">Multi-pass membrane protein</topology>
    </subcellularLocation>
</comment>
<evidence type="ECO:0000313" key="8">
    <source>
        <dbReference type="Proteomes" id="UP000567293"/>
    </source>
</evidence>
<evidence type="ECO:0000256" key="4">
    <source>
        <dbReference type="ARBA" id="ARBA00023136"/>
    </source>
</evidence>
<evidence type="ECO:0000313" key="7">
    <source>
        <dbReference type="EMBL" id="MBA0083958.1"/>
    </source>
</evidence>
<reference evidence="7" key="1">
    <citation type="submission" date="2020-06" db="EMBL/GenBank/DDBJ databases">
        <title>Legume-microbial interactions unlock mineral nutrients during tropical forest succession.</title>
        <authorList>
            <person name="Epihov D.Z."/>
        </authorList>
    </citation>
    <scope>NUCLEOTIDE SEQUENCE [LARGE SCALE GENOMIC DNA]</scope>
    <source>
        <strain evidence="7">Pan2503</strain>
    </source>
</reference>
<dbReference type="InterPro" id="IPR001694">
    <property type="entry name" value="NADH_UbQ_OxRdtase_su1/FPO"/>
</dbReference>
<feature type="transmembrane region" description="Helical" evidence="6">
    <location>
        <begin position="118"/>
        <end position="140"/>
    </location>
</feature>
<comment type="caution">
    <text evidence="7">The sequence shown here is derived from an EMBL/GenBank/DDBJ whole genome shotgun (WGS) entry which is preliminary data.</text>
</comment>
<protein>
    <submittedName>
        <fullName evidence="7">NADH-quinone oxidoreductase subunit H</fullName>
    </submittedName>
</protein>
<dbReference type="PANTHER" id="PTHR11432:SF3">
    <property type="entry name" value="NADH-UBIQUINONE OXIDOREDUCTASE CHAIN 1"/>
    <property type="match status" value="1"/>
</dbReference>
<gene>
    <name evidence="7" type="ORF">HRJ53_03090</name>
</gene>
<dbReference type="GO" id="GO:0005886">
    <property type="term" value="C:plasma membrane"/>
    <property type="evidence" value="ECO:0007669"/>
    <property type="project" value="UniProtKB-SubCell"/>
</dbReference>
<dbReference type="GO" id="GO:0009060">
    <property type="term" value="P:aerobic respiration"/>
    <property type="evidence" value="ECO:0007669"/>
    <property type="project" value="TreeGrafter"/>
</dbReference>
<dbReference type="EMBL" id="JACDQQ010000306">
    <property type="protein sequence ID" value="MBA0083958.1"/>
    <property type="molecule type" value="Genomic_DNA"/>
</dbReference>
<evidence type="ECO:0000256" key="6">
    <source>
        <dbReference type="SAM" id="Phobius"/>
    </source>
</evidence>
<sequence length="319" mass="34587">MDAFVVISLIKAAVIAFVLLTAVAYLQWVERKVIAHIQLRMGPYRVGPHGLLQPLADVIKLITKEDMMPSYVNKPIYLLAPFIAVSMSLLSIAVIPFGPTISVAGYQTGMQLADLNIGVLYILAVSSMGVYGVALAGWASNNKYALLGGLRSSAQMISYEIPMALAIASPLLISNTLSLKELVATQSGSVLDWNVLHRPFPQIIAFLIFLIAGFAETNRVPFDLPEAENELVAGFHTEYSSMKFASFFMAEYLNMVTVSSLATLLFLGGWEAPWPAAQGSNLIPSVIFLVAGLTALYHAAHPARKMDKYTLAAFGIVFL</sequence>
<dbReference type="PANTHER" id="PTHR11432">
    <property type="entry name" value="NADH DEHYDROGENASE SUBUNIT 1"/>
    <property type="match status" value="1"/>
</dbReference>
<feature type="transmembrane region" description="Helical" evidence="6">
    <location>
        <begin position="6"/>
        <end position="26"/>
    </location>
</feature>
<dbReference type="PROSITE" id="PS00668">
    <property type="entry name" value="COMPLEX1_ND1_2"/>
    <property type="match status" value="1"/>
</dbReference>
<dbReference type="Pfam" id="PF00146">
    <property type="entry name" value="NADHdh"/>
    <property type="match status" value="1"/>
</dbReference>
<evidence type="ECO:0000256" key="3">
    <source>
        <dbReference type="ARBA" id="ARBA00022989"/>
    </source>
</evidence>
<keyword evidence="3 6" id="KW-1133">Transmembrane helix</keyword>
<evidence type="ECO:0000256" key="5">
    <source>
        <dbReference type="RuleBase" id="RU000471"/>
    </source>
</evidence>
<keyword evidence="4 6" id="KW-0472">Membrane</keyword>
<dbReference type="GO" id="GO:0003954">
    <property type="term" value="F:NADH dehydrogenase activity"/>
    <property type="evidence" value="ECO:0007669"/>
    <property type="project" value="TreeGrafter"/>
</dbReference>
<dbReference type="InterPro" id="IPR018086">
    <property type="entry name" value="NADH_UbQ_OxRdtase_su1_CS"/>
</dbReference>
<evidence type="ECO:0000256" key="2">
    <source>
        <dbReference type="ARBA" id="ARBA00022692"/>
    </source>
</evidence>
<feature type="transmembrane region" description="Helical" evidence="6">
    <location>
        <begin position="282"/>
        <end position="300"/>
    </location>
</feature>
<keyword evidence="5" id="KW-0520">NAD</keyword>
<feature type="transmembrane region" description="Helical" evidence="6">
    <location>
        <begin position="76"/>
        <end position="98"/>
    </location>
</feature>
<keyword evidence="2 5" id="KW-0812">Transmembrane</keyword>
<dbReference type="HAMAP" id="MF_01350">
    <property type="entry name" value="NDH1_NuoH"/>
    <property type="match status" value="1"/>
</dbReference>
<evidence type="ECO:0000256" key="1">
    <source>
        <dbReference type="ARBA" id="ARBA00004141"/>
    </source>
</evidence>
<keyword evidence="8" id="KW-1185">Reference proteome</keyword>